<evidence type="ECO:0000259" key="11">
    <source>
        <dbReference type="PROSITE" id="PS00624"/>
    </source>
</evidence>
<evidence type="ECO:0000313" key="12">
    <source>
        <dbReference type="EMBL" id="KIX10429.1"/>
    </source>
</evidence>
<evidence type="ECO:0000256" key="3">
    <source>
        <dbReference type="ARBA" id="ARBA00010790"/>
    </source>
</evidence>
<organism evidence="12 13">
    <name type="scientific">Rhinocladiella mackenziei CBS 650.93</name>
    <dbReference type="NCBI Taxonomy" id="1442369"/>
    <lineage>
        <taxon>Eukaryota</taxon>
        <taxon>Fungi</taxon>
        <taxon>Dikarya</taxon>
        <taxon>Ascomycota</taxon>
        <taxon>Pezizomycotina</taxon>
        <taxon>Eurotiomycetes</taxon>
        <taxon>Chaetothyriomycetidae</taxon>
        <taxon>Chaetothyriales</taxon>
        <taxon>Herpotrichiellaceae</taxon>
        <taxon>Rhinocladiella</taxon>
    </lineage>
</organism>
<dbReference type="EMBL" id="KN847475">
    <property type="protein sequence ID" value="KIX10429.1"/>
    <property type="molecule type" value="Genomic_DNA"/>
</dbReference>
<sequence>MLVLPYSLNLKIPPFMTDNWFDALHELGIPTSAEPDEGLTAGGYFLPLDIGPVNQARSDARRSYYNPNIARGNFNVQPNSQVTRILFDQGDQLTATGVEFATGPSSPRQKAHANREVILAAGAIHSPQLLELSGIGQASVLEPLDINALENLPGVGNNLQDHGMIHLNYPYTTPLSWTPTTLLAMRLSMTNLPHNTMAAKPVLGRRSPATLSHSPHCDKLPTIQNPDLRPPVLPLTISYQRMPTNRRSKLVTNAKLLVY</sequence>
<evidence type="ECO:0000256" key="1">
    <source>
        <dbReference type="ARBA" id="ARBA00001974"/>
    </source>
</evidence>
<dbReference type="PANTHER" id="PTHR11552">
    <property type="entry name" value="GLUCOSE-METHANOL-CHOLINE GMC OXIDOREDUCTASE"/>
    <property type="match status" value="1"/>
</dbReference>
<dbReference type="Gene3D" id="3.50.50.60">
    <property type="entry name" value="FAD/NAD(P)-binding domain"/>
    <property type="match status" value="1"/>
</dbReference>
<dbReference type="VEuPathDB" id="FungiDB:Z518_01511"/>
<dbReference type="HOGENOM" id="CLU_1074211_0_0_1"/>
<name>A0A0D2IWQ8_9EURO</name>
<dbReference type="PROSITE" id="PS00624">
    <property type="entry name" value="GMC_OXRED_2"/>
    <property type="match status" value="1"/>
</dbReference>
<feature type="region of interest" description="Disordered" evidence="10">
    <location>
        <begin position="206"/>
        <end position="225"/>
    </location>
</feature>
<reference evidence="12 13" key="1">
    <citation type="submission" date="2015-01" db="EMBL/GenBank/DDBJ databases">
        <title>The Genome Sequence of Rhinocladiella mackenzie CBS 650.93.</title>
        <authorList>
            <consortium name="The Broad Institute Genomics Platform"/>
            <person name="Cuomo C."/>
            <person name="de Hoog S."/>
            <person name="Gorbushina A."/>
            <person name="Stielow B."/>
            <person name="Teixiera M."/>
            <person name="Abouelleil A."/>
            <person name="Chapman S.B."/>
            <person name="Priest M."/>
            <person name="Young S.K."/>
            <person name="Wortman J."/>
            <person name="Nusbaum C."/>
            <person name="Birren B."/>
        </authorList>
    </citation>
    <scope>NUCLEOTIDE SEQUENCE [LARGE SCALE GENOMIC DNA]</scope>
    <source>
        <strain evidence="12 13">CBS 650.93</strain>
    </source>
</reference>
<evidence type="ECO:0000256" key="4">
    <source>
        <dbReference type="ARBA" id="ARBA00022512"/>
    </source>
</evidence>
<evidence type="ECO:0000256" key="9">
    <source>
        <dbReference type="ARBA" id="ARBA00049722"/>
    </source>
</evidence>
<dbReference type="Proteomes" id="UP000053617">
    <property type="component" value="Unassembled WGS sequence"/>
</dbReference>
<keyword evidence="7" id="KW-0560">Oxidoreductase</keyword>
<comment type="catalytic activity">
    <reaction evidence="8">
        <text>beta-D-glucose + O2 = D-glucono-1,5-lactone + H2O2</text>
        <dbReference type="Rhea" id="RHEA:11428"/>
        <dbReference type="ChEBI" id="CHEBI:15379"/>
        <dbReference type="ChEBI" id="CHEBI:15903"/>
        <dbReference type="ChEBI" id="CHEBI:16217"/>
        <dbReference type="ChEBI" id="CHEBI:16240"/>
        <dbReference type="EC" id="1.1.3.4"/>
    </reaction>
    <physiologicalReaction direction="left-to-right" evidence="8">
        <dbReference type="Rhea" id="RHEA:11429"/>
    </physiologicalReaction>
</comment>
<dbReference type="InterPro" id="IPR036188">
    <property type="entry name" value="FAD/NAD-bd_sf"/>
</dbReference>
<dbReference type="AlphaFoldDB" id="A0A0D2IWQ8"/>
<dbReference type="GeneID" id="25289582"/>
<protein>
    <recommendedName>
        <fullName evidence="9">glucose oxidase</fullName>
        <ecNumber evidence="9">1.1.3.4</ecNumber>
    </recommendedName>
</protein>
<keyword evidence="13" id="KW-1185">Reference proteome</keyword>
<dbReference type="GO" id="GO:0044550">
    <property type="term" value="P:secondary metabolite biosynthetic process"/>
    <property type="evidence" value="ECO:0007669"/>
    <property type="project" value="TreeGrafter"/>
</dbReference>
<keyword evidence="4" id="KW-0134">Cell wall</keyword>
<dbReference type="PANTHER" id="PTHR11552:SF115">
    <property type="entry name" value="DEHYDROGENASE XPTC-RELATED"/>
    <property type="match status" value="1"/>
</dbReference>
<comment type="subcellular location">
    <subcellularLocation>
        <location evidence="2">Secreted</location>
        <location evidence="2">Cell wall</location>
    </subcellularLocation>
</comment>
<dbReference type="EC" id="1.1.3.4" evidence="9"/>
<dbReference type="STRING" id="1442369.A0A0D2IWQ8"/>
<dbReference type="GO" id="GO:0050660">
    <property type="term" value="F:flavin adenine dinucleotide binding"/>
    <property type="evidence" value="ECO:0007669"/>
    <property type="project" value="InterPro"/>
</dbReference>
<evidence type="ECO:0000256" key="7">
    <source>
        <dbReference type="ARBA" id="ARBA00023002"/>
    </source>
</evidence>
<evidence type="ECO:0000256" key="5">
    <source>
        <dbReference type="ARBA" id="ARBA00022630"/>
    </source>
</evidence>
<dbReference type="SUPFAM" id="SSF51905">
    <property type="entry name" value="FAD/NAD(P)-binding domain"/>
    <property type="match status" value="1"/>
</dbReference>
<dbReference type="Pfam" id="PF00732">
    <property type="entry name" value="GMC_oxred_N"/>
    <property type="match status" value="1"/>
</dbReference>
<evidence type="ECO:0000256" key="6">
    <source>
        <dbReference type="ARBA" id="ARBA00022827"/>
    </source>
</evidence>
<gene>
    <name evidence="12" type="ORF">Z518_01511</name>
</gene>
<dbReference type="Gene3D" id="4.10.450.10">
    <property type="entry name" value="Glucose Oxidase, domain 2"/>
    <property type="match status" value="1"/>
</dbReference>
<dbReference type="InterPro" id="IPR027424">
    <property type="entry name" value="Glucose_Oxidase_domain_2"/>
</dbReference>
<keyword evidence="6" id="KW-0274">FAD</keyword>
<keyword evidence="5" id="KW-0285">Flavoprotein</keyword>
<accession>A0A0D2IWQ8</accession>
<comment type="similarity">
    <text evidence="3">Belongs to the GMC oxidoreductase family.</text>
</comment>
<keyword evidence="4" id="KW-0964">Secreted</keyword>
<dbReference type="GO" id="GO:0046562">
    <property type="term" value="F:beta-D-glucose oxidase activity"/>
    <property type="evidence" value="ECO:0007669"/>
    <property type="project" value="UniProtKB-EC"/>
</dbReference>
<evidence type="ECO:0000256" key="10">
    <source>
        <dbReference type="SAM" id="MobiDB-lite"/>
    </source>
</evidence>
<evidence type="ECO:0000256" key="2">
    <source>
        <dbReference type="ARBA" id="ARBA00004191"/>
    </source>
</evidence>
<dbReference type="Gene3D" id="3.30.560.10">
    <property type="entry name" value="Glucose Oxidase, domain 3"/>
    <property type="match status" value="1"/>
</dbReference>
<comment type="cofactor">
    <cofactor evidence="1">
        <name>FAD</name>
        <dbReference type="ChEBI" id="CHEBI:57692"/>
    </cofactor>
</comment>
<evidence type="ECO:0000313" key="13">
    <source>
        <dbReference type="Proteomes" id="UP000053617"/>
    </source>
</evidence>
<proteinExistence type="inferred from homology"/>
<dbReference type="OrthoDB" id="269227at2759"/>
<dbReference type="InterPro" id="IPR012132">
    <property type="entry name" value="GMC_OxRdtase"/>
</dbReference>
<evidence type="ECO:0000256" key="8">
    <source>
        <dbReference type="ARBA" id="ARBA00049435"/>
    </source>
</evidence>
<dbReference type="InterPro" id="IPR000172">
    <property type="entry name" value="GMC_OxRdtase_N"/>
</dbReference>
<feature type="domain" description="Glucose-methanol-choline oxidoreductase N-terminal" evidence="11">
    <location>
        <begin position="122"/>
        <end position="136"/>
    </location>
</feature>
<dbReference type="RefSeq" id="XP_013277565.1">
    <property type="nucleotide sequence ID" value="XM_013422111.1"/>
</dbReference>